<evidence type="ECO:0000313" key="2">
    <source>
        <dbReference type="Proteomes" id="UP001476247"/>
    </source>
</evidence>
<proteinExistence type="predicted"/>
<dbReference type="SUPFAM" id="SSF48452">
    <property type="entry name" value="TPR-like"/>
    <property type="match status" value="1"/>
</dbReference>
<dbReference type="InterPro" id="IPR011990">
    <property type="entry name" value="TPR-like_helical_dom_sf"/>
</dbReference>
<evidence type="ECO:0000313" key="1">
    <source>
        <dbReference type="EMBL" id="GAA5804334.1"/>
    </source>
</evidence>
<reference evidence="1 2" key="1">
    <citation type="submission" date="2024-04" db="EMBL/GenBank/DDBJ databases">
        <title>genome sequences of Mucor flavus KT1a and Helicostylum pulchrum KT1b strains isolation_sourced from the surface of a dry-aged beef.</title>
        <authorList>
            <person name="Toyotome T."/>
            <person name="Hosono M."/>
            <person name="Torimaru M."/>
            <person name="Fukuda K."/>
            <person name="Mikami N."/>
        </authorList>
    </citation>
    <scope>NUCLEOTIDE SEQUENCE [LARGE SCALE GENOMIC DNA]</scope>
    <source>
        <strain evidence="1 2">KT1b</strain>
    </source>
</reference>
<comment type="caution">
    <text evidence="1">The sequence shown here is derived from an EMBL/GenBank/DDBJ whole genome shotgun (WGS) entry which is preliminary data.</text>
</comment>
<dbReference type="InterPro" id="IPR019412">
    <property type="entry name" value="IML2/TPR_39"/>
</dbReference>
<dbReference type="PANTHER" id="PTHR31859">
    <property type="entry name" value="TETRATRICOPEPTIDE REPEAT PROTEIN 39 FAMILY MEMBER"/>
    <property type="match status" value="1"/>
</dbReference>
<dbReference type="PANTHER" id="PTHR31859:SF1">
    <property type="entry name" value="TETRATRICOPEPTIDE REPEAT PROTEIN 39C"/>
    <property type="match status" value="1"/>
</dbReference>
<name>A0ABP9YBJ5_9FUNG</name>
<keyword evidence="2" id="KW-1185">Reference proteome</keyword>
<protein>
    <submittedName>
        <fullName evidence="1">Uncharacterized protein</fullName>
    </submittedName>
</protein>
<sequence>MFRHLSKLALKYTTNYHSTTLILVESWLKDMQIGLDALLDDQIMVAEDIFSCKLSEKSPFHAFGYALLLYTKAMLAMERTAIDQAIQCVLDVQVTLKRTMTKKTTKPTTPAGPGIHTSYSAPLDLPMYHRLVSQDAIELQFELLEANCILMLATLQFLKDNWFDHLKAAYDLRKAYKIYERLFETATGVTVAKYETRKKRTASYHEYADYSLLNDTIEYGAYFGIGLFNVIFSALPNKGKILNTLGFHASRSHAILFLEKSYHSQTMYSSLSALVLLAYYTNISIYISPKLNQSFLFKDAQSMLERMKKVYPHGQIWYLMEGKLLKLQGQLDTSIVLLKRAKSPATAINRTDTTQEYILRNASITEFTQFKSLLTYELGWSYIYAGNYFEASETFFCLESMCNWSRVFYHYISTCCMIADGRYDKAVLEIRQMTNMLGQRKPNCNEQYAESRIKRWVDTSTKNQTSLNKTLQFDIVNPLWELVYLWNGTRLLSSQIVELIKRQPQSDPMICLLIGVIERDIEGNMELAMECFNLTLILSEETNSWIMPYAMYEIATTHCILFGKNGHCEYRLIILDWINCIENYYSQNTQDNEWEARMQLRCQLLIESYK</sequence>
<dbReference type="Pfam" id="PF10300">
    <property type="entry name" value="Iml2-TPR_39"/>
    <property type="match status" value="1"/>
</dbReference>
<accession>A0ABP9YBJ5</accession>
<dbReference type="EMBL" id="BAABUJ010000034">
    <property type="protein sequence ID" value="GAA5804334.1"/>
    <property type="molecule type" value="Genomic_DNA"/>
</dbReference>
<dbReference type="Proteomes" id="UP001476247">
    <property type="component" value="Unassembled WGS sequence"/>
</dbReference>
<organism evidence="1 2">
    <name type="scientific">Helicostylum pulchrum</name>
    <dbReference type="NCBI Taxonomy" id="562976"/>
    <lineage>
        <taxon>Eukaryota</taxon>
        <taxon>Fungi</taxon>
        <taxon>Fungi incertae sedis</taxon>
        <taxon>Mucoromycota</taxon>
        <taxon>Mucoromycotina</taxon>
        <taxon>Mucoromycetes</taxon>
        <taxon>Mucorales</taxon>
        <taxon>Mucorineae</taxon>
        <taxon>Mucoraceae</taxon>
        <taxon>Helicostylum</taxon>
    </lineage>
</organism>
<gene>
    <name evidence="1" type="ORF">HPULCUR_009821</name>
</gene>